<dbReference type="InterPro" id="IPR038076">
    <property type="entry name" value="MgtE_N_sf"/>
</dbReference>
<dbReference type="Gene3D" id="1.25.60.10">
    <property type="entry name" value="MgtE N-terminal domain-like"/>
    <property type="match status" value="1"/>
</dbReference>
<proteinExistence type="predicted"/>
<accession>A0A0F9U1U0</accession>
<evidence type="ECO:0000259" key="1">
    <source>
        <dbReference type="Pfam" id="PF03448"/>
    </source>
</evidence>
<name>A0A0F9U1U0_9ZZZZ</name>
<sequence>MMIQTFTRTGWRAAWLVVFAPVLAPIGFAHAAGAPEIPPQEVRIIGESGDVAKRKKPASEVEKYCLNIADKAQDARYALEQKQLTELETEIGKQIDALEAKRKDYQEWLAERNRFLDGASTIIVDIYAKMKADAAAAQLAQIDRDSAASLIARLKSRQASDILSAMPPATAAEITNLIVQKTSAGGSMDEKQVAESKS</sequence>
<dbReference type="InterPro" id="IPR006668">
    <property type="entry name" value="Mg_transptr_MgtE_intracell_dom"/>
</dbReference>
<dbReference type="SUPFAM" id="SSF158791">
    <property type="entry name" value="MgtE N-terminal domain-like"/>
    <property type="match status" value="1"/>
</dbReference>
<reference evidence="2" key="1">
    <citation type="journal article" date="2015" name="Nature">
        <title>Complex archaea that bridge the gap between prokaryotes and eukaryotes.</title>
        <authorList>
            <person name="Spang A."/>
            <person name="Saw J.H."/>
            <person name="Jorgensen S.L."/>
            <person name="Zaremba-Niedzwiedzka K."/>
            <person name="Martijn J."/>
            <person name="Lind A.E."/>
            <person name="van Eijk R."/>
            <person name="Schleper C."/>
            <person name="Guy L."/>
            <person name="Ettema T.J."/>
        </authorList>
    </citation>
    <scope>NUCLEOTIDE SEQUENCE</scope>
</reference>
<gene>
    <name evidence="2" type="ORF">LCGC14_0260660</name>
</gene>
<dbReference type="Pfam" id="PF03448">
    <property type="entry name" value="MgtE_N"/>
    <property type="match status" value="1"/>
</dbReference>
<evidence type="ECO:0000313" key="2">
    <source>
        <dbReference type="EMBL" id="KKN87220.1"/>
    </source>
</evidence>
<feature type="domain" description="Magnesium transporter MgtE intracellular" evidence="1">
    <location>
        <begin position="125"/>
        <end position="177"/>
    </location>
</feature>
<comment type="caution">
    <text evidence="2">The sequence shown here is derived from an EMBL/GenBank/DDBJ whole genome shotgun (WGS) entry which is preliminary data.</text>
</comment>
<dbReference type="AlphaFoldDB" id="A0A0F9U1U0"/>
<dbReference type="EMBL" id="LAZR01000140">
    <property type="protein sequence ID" value="KKN87220.1"/>
    <property type="molecule type" value="Genomic_DNA"/>
</dbReference>
<protein>
    <recommendedName>
        <fullName evidence="1">Magnesium transporter MgtE intracellular domain-containing protein</fullName>
    </recommendedName>
</protein>
<organism evidence="2">
    <name type="scientific">marine sediment metagenome</name>
    <dbReference type="NCBI Taxonomy" id="412755"/>
    <lineage>
        <taxon>unclassified sequences</taxon>
        <taxon>metagenomes</taxon>
        <taxon>ecological metagenomes</taxon>
    </lineage>
</organism>